<evidence type="ECO:0000313" key="3">
    <source>
        <dbReference type="EMBL" id="CAD6194229.1"/>
    </source>
</evidence>
<dbReference type="Pfam" id="PF13649">
    <property type="entry name" value="Methyltransf_25"/>
    <property type="match status" value="1"/>
</dbReference>
<evidence type="ECO:0000313" key="4">
    <source>
        <dbReference type="Proteomes" id="UP000835052"/>
    </source>
</evidence>
<dbReference type="InterPro" id="IPR041698">
    <property type="entry name" value="Methyltransf_25"/>
</dbReference>
<protein>
    <recommendedName>
        <fullName evidence="2">Methyltransferase domain-containing protein</fullName>
    </recommendedName>
</protein>
<evidence type="ECO:0000256" key="1">
    <source>
        <dbReference type="ARBA" id="ARBA00022679"/>
    </source>
</evidence>
<dbReference type="CDD" id="cd02440">
    <property type="entry name" value="AdoMet_MTases"/>
    <property type="match status" value="1"/>
</dbReference>
<dbReference type="SUPFAM" id="SSF53335">
    <property type="entry name" value="S-adenosyl-L-methionine-dependent methyltransferases"/>
    <property type="match status" value="1"/>
</dbReference>
<gene>
    <name evidence="3" type="ORF">CAUJ_LOCUS10148</name>
</gene>
<organism evidence="3 4">
    <name type="scientific">Caenorhabditis auriculariae</name>
    <dbReference type="NCBI Taxonomy" id="2777116"/>
    <lineage>
        <taxon>Eukaryota</taxon>
        <taxon>Metazoa</taxon>
        <taxon>Ecdysozoa</taxon>
        <taxon>Nematoda</taxon>
        <taxon>Chromadorea</taxon>
        <taxon>Rhabditida</taxon>
        <taxon>Rhabditina</taxon>
        <taxon>Rhabditomorpha</taxon>
        <taxon>Rhabditoidea</taxon>
        <taxon>Rhabditidae</taxon>
        <taxon>Peloderinae</taxon>
        <taxon>Caenorhabditis</taxon>
    </lineage>
</organism>
<evidence type="ECO:0000259" key="2">
    <source>
        <dbReference type="Pfam" id="PF13649"/>
    </source>
</evidence>
<dbReference type="InterPro" id="IPR029063">
    <property type="entry name" value="SAM-dependent_MTases_sf"/>
</dbReference>
<dbReference type="PANTHER" id="PTHR43861">
    <property type="entry name" value="TRANS-ACONITATE 2-METHYLTRANSFERASE-RELATED"/>
    <property type="match status" value="1"/>
</dbReference>
<dbReference type="EMBL" id="CAJGYM010000042">
    <property type="protein sequence ID" value="CAD6194229.1"/>
    <property type="molecule type" value="Genomic_DNA"/>
</dbReference>
<comment type="caution">
    <text evidence="3">The sequence shown here is derived from an EMBL/GenBank/DDBJ whole genome shotgun (WGS) entry which is preliminary data.</text>
</comment>
<proteinExistence type="predicted"/>
<keyword evidence="1" id="KW-0808">Transferase</keyword>
<name>A0A8S1HEJ6_9PELO</name>
<keyword evidence="4" id="KW-1185">Reference proteome</keyword>
<feature type="domain" description="Methyltransferase" evidence="2">
    <location>
        <begin position="44"/>
        <end position="138"/>
    </location>
</feature>
<dbReference type="AlphaFoldDB" id="A0A8S1HEJ6"/>
<dbReference type="GO" id="GO:0016740">
    <property type="term" value="F:transferase activity"/>
    <property type="evidence" value="ECO:0007669"/>
    <property type="project" value="UniProtKB-KW"/>
</dbReference>
<reference evidence="3" key="1">
    <citation type="submission" date="2020-10" db="EMBL/GenBank/DDBJ databases">
        <authorList>
            <person name="Kikuchi T."/>
        </authorList>
    </citation>
    <scope>NUCLEOTIDE SEQUENCE</scope>
    <source>
        <strain evidence="3">NKZ352</strain>
    </source>
</reference>
<dbReference type="OrthoDB" id="66144at2759"/>
<sequence length="251" mass="28064">MSSESFPSEGYVDLKSGWIGKKHLVDPTIRLALEDGHLVVGKNVVDIGCGSGDNAKDVADLGAKRAFGFDSSEEMIRKCRETYESDERLRFEVADAVNWESDDVYDVALAFFVLQFIHEKEKLTEAIANVCRKLSRNGVFIGIIPDGRNSHDPLPGAGPKLGVELISLEKGEYIDGELAQVFFFDGENSTCHSTVALHSRQFYHDAFQAAGFRKIEWISPMFSSEGRRLLGDEFCDKFVNPPRDVLFRAFK</sequence>
<dbReference type="Gene3D" id="3.40.50.150">
    <property type="entry name" value="Vaccinia Virus protein VP39"/>
    <property type="match status" value="1"/>
</dbReference>
<accession>A0A8S1HEJ6</accession>
<dbReference type="Proteomes" id="UP000835052">
    <property type="component" value="Unassembled WGS sequence"/>
</dbReference>